<gene>
    <name evidence="1" type="ORF">SAMN05421812_1133</name>
</gene>
<dbReference type="OrthoDB" id="3823140at2"/>
<dbReference type="Proteomes" id="UP000198362">
    <property type="component" value="Unassembled WGS sequence"/>
</dbReference>
<sequence>MNLDSVLRRLVTDGPAGWGERQAVRVAEEVAAARSGHVEWEPGDEEWVHVVDGRIVAQISKRFPLALVVGDDLAGVFRRTLPQVTLLPHGWSEEFDPEGFSALDLFLETA</sequence>
<dbReference type="RefSeq" id="WP_144022796.1">
    <property type="nucleotide sequence ID" value="NZ_FZPH01000013.1"/>
</dbReference>
<reference evidence="1 2" key="1">
    <citation type="submission" date="2017-06" db="EMBL/GenBank/DDBJ databases">
        <authorList>
            <person name="Kim H.J."/>
            <person name="Triplett B.A."/>
        </authorList>
    </citation>
    <scope>NUCLEOTIDE SEQUENCE [LARGE SCALE GENOMIC DNA]</scope>
    <source>
        <strain evidence="1 2">CGMCC 4.5593</strain>
    </source>
</reference>
<protein>
    <submittedName>
        <fullName evidence="1">Uncharacterized protein</fullName>
    </submittedName>
</protein>
<accession>A0A239P217</accession>
<evidence type="ECO:0000313" key="1">
    <source>
        <dbReference type="EMBL" id="SNT61115.1"/>
    </source>
</evidence>
<proteinExistence type="predicted"/>
<name>A0A239P217_9ACTN</name>
<keyword evidence="2" id="KW-1185">Reference proteome</keyword>
<dbReference type="EMBL" id="FZPH01000013">
    <property type="protein sequence ID" value="SNT61115.1"/>
    <property type="molecule type" value="Genomic_DNA"/>
</dbReference>
<evidence type="ECO:0000313" key="2">
    <source>
        <dbReference type="Proteomes" id="UP000198362"/>
    </source>
</evidence>
<dbReference type="AlphaFoldDB" id="A0A239P217"/>
<organism evidence="1 2">
    <name type="scientific">Asanoa hainanensis</name>
    <dbReference type="NCBI Taxonomy" id="560556"/>
    <lineage>
        <taxon>Bacteria</taxon>
        <taxon>Bacillati</taxon>
        <taxon>Actinomycetota</taxon>
        <taxon>Actinomycetes</taxon>
        <taxon>Micromonosporales</taxon>
        <taxon>Micromonosporaceae</taxon>
        <taxon>Asanoa</taxon>
    </lineage>
</organism>